<dbReference type="InterPro" id="IPR002372">
    <property type="entry name" value="PQQ_rpt_dom"/>
</dbReference>
<dbReference type="Proteomes" id="UP000005435">
    <property type="component" value="Chromosome"/>
</dbReference>
<dbReference type="KEGG" id="ccl:Clocl_0617"/>
<dbReference type="Pfam" id="PF13360">
    <property type="entry name" value="PQQ_2"/>
    <property type="match status" value="2"/>
</dbReference>
<reference evidence="3" key="1">
    <citation type="submission" date="2011-12" db="EMBL/GenBank/DDBJ databases">
        <title>Complete sequence of Clostridium clariflavum DSM 19732.</title>
        <authorList>
            <consortium name="US DOE Joint Genome Institute"/>
            <person name="Lucas S."/>
            <person name="Han J."/>
            <person name="Lapidus A."/>
            <person name="Cheng J.-F."/>
            <person name="Goodwin L."/>
            <person name="Pitluck S."/>
            <person name="Peters L."/>
            <person name="Teshima H."/>
            <person name="Detter J.C."/>
            <person name="Han C."/>
            <person name="Tapia R."/>
            <person name="Land M."/>
            <person name="Hauser L."/>
            <person name="Kyrpides N."/>
            <person name="Ivanova N."/>
            <person name="Pagani I."/>
            <person name="Kitzmiller T."/>
            <person name="Lynd L."/>
            <person name="Izquierdo J."/>
            <person name="Woyke T."/>
        </authorList>
    </citation>
    <scope>NUCLEOTIDE SEQUENCE [LARGE SCALE GENOMIC DNA]</scope>
    <source>
        <strain evidence="3">DSM 19732 / NBRC 101661 / EBR45</strain>
    </source>
</reference>
<gene>
    <name evidence="2" type="ordered locus">Clocl_0617</name>
</gene>
<evidence type="ECO:0000313" key="3">
    <source>
        <dbReference type="Proteomes" id="UP000005435"/>
    </source>
</evidence>
<dbReference type="SUPFAM" id="SSF50998">
    <property type="entry name" value="Quinoprotein alcohol dehydrogenase-like"/>
    <property type="match status" value="1"/>
</dbReference>
<dbReference type="InterPro" id="IPR011047">
    <property type="entry name" value="Quinoprotein_ADH-like_sf"/>
</dbReference>
<dbReference type="InterPro" id="IPR018391">
    <property type="entry name" value="PQQ_b-propeller_rpt"/>
</dbReference>
<proteinExistence type="predicted"/>
<dbReference type="EMBL" id="CP003065">
    <property type="protein sequence ID" value="AEV67326.1"/>
    <property type="molecule type" value="Genomic_DNA"/>
</dbReference>
<name>G8LTY0_ACECE</name>
<dbReference type="SMART" id="SM00564">
    <property type="entry name" value="PQQ"/>
    <property type="match status" value="5"/>
</dbReference>
<dbReference type="AlphaFoldDB" id="G8LTY0"/>
<evidence type="ECO:0000313" key="2">
    <source>
        <dbReference type="EMBL" id="AEV67326.1"/>
    </source>
</evidence>
<feature type="domain" description="Pyrrolo-quinoline quinone repeat" evidence="1">
    <location>
        <begin position="221"/>
        <end position="408"/>
    </location>
</feature>
<evidence type="ECO:0000259" key="1">
    <source>
        <dbReference type="Pfam" id="PF13360"/>
    </source>
</evidence>
<feature type="domain" description="Pyrrolo-quinoline quinone repeat" evidence="1">
    <location>
        <begin position="142"/>
        <end position="215"/>
    </location>
</feature>
<reference evidence="2 3" key="2">
    <citation type="journal article" date="2012" name="Stand. Genomic Sci.">
        <title>Complete Genome Sequence of Clostridium clariflavum DSM 19732.</title>
        <authorList>
            <person name="Izquierdo J.A."/>
            <person name="Goodwin L."/>
            <person name="Davenport K.W."/>
            <person name="Teshima H."/>
            <person name="Bruce D."/>
            <person name="Detter C."/>
            <person name="Tapia R."/>
            <person name="Han S."/>
            <person name="Land M."/>
            <person name="Hauser L."/>
            <person name="Jeffries C.D."/>
            <person name="Han J."/>
            <person name="Pitluck S."/>
            <person name="Nolan M."/>
            <person name="Chen A."/>
            <person name="Huntemann M."/>
            <person name="Mavromatis K."/>
            <person name="Mikhailova N."/>
            <person name="Liolios K."/>
            <person name="Woyke T."/>
            <person name="Lynd L.R."/>
        </authorList>
    </citation>
    <scope>NUCLEOTIDE SEQUENCE [LARGE SCALE GENOMIC DNA]</scope>
    <source>
        <strain evidence="3">DSM 19732 / NBRC 101661 / EBR45</strain>
    </source>
</reference>
<dbReference type="RefSeq" id="WP_014253957.1">
    <property type="nucleotide sequence ID" value="NC_016627.1"/>
</dbReference>
<dbReference type="PANTHER" id="PTHR34512">
    <property type="entry name" value="CELL SURFACE PROTEIN"/>
    <property type="match status" value="1"/>
</dbReference>
<dbReference type="eggNOG" id="COG1520">
    <property type="taxonomic scope" value="Bacteria"/>
</dbReference>
<keyword evidence="3" id="KW-1185">Reference proteome</keyword>
<dbReference type="STRING" id="720554.Clocl_0617"/>
<dbReference type="PANTHER" id="PTHR34512:SF30">
    <property type="entry name" value="OUTER MEMBRANE PROTEIN ASSEMBLY FACTOR BAMB"/>
    <property type="match status" value="1"/>
</dbReference>
<dbReference type="InterPro" id="IPR015943">
    <property type="entry name" value="WD40/YVTN_repeat-like_dom_sf"/>
</dbReference>
<organism evidence="2 3">
    <name type="scientific">Acetivibrio clariflavus (strain DSM 19732 / NBRC 101661 / EBR45)</name>
    <name type="common">Clostridium clariflavum</name>
    <dbReference type="NCBI Taxonomy" id="720554"/>
    <lineage>
        <taxon>Bacteria</taxon>
        <taxon>Bacillati</taxon>
        <taxon>Bacillota</taxon>
        <taxon>Clostridia</taxon>
        <taxon>Eubacteriales</taxon>
        <taxon>Oscillospiraceae</taxon>
        <taxon>Acetivibrio</taxon>
    </lineage>
</organism>
<accession>G8LTY0</accession>
<sequence>MKNENSKIEIIARKCYNNIWFCVIFPINQILSMKKLRGVIKILKNSCLIKLLLALVLILNITACNNGKDSDSSSIKPSPSSVKFCDQAEDFLICLSIYGDLQCFDINNQKILWNQKYSIYSKNIRRLIFDDKLILAIGNELIHIDLKSGKTLSEKSLKGGIAWIIKDDNKRFIVVGTEEDLIYCFDGENNRKLWSKKIDNGAFISPVILGNSLVFQWHFNGPHYVQGAIEHKIYSLDINNGKKNWEYESKARLLPGIFTSQKGIIFSDVEGTITYMKAEDGNILWKCDTNENQRDIYFDMAVYGNTLAFFHTEGKVYFLDEDTGNIVYKDTIGKTFSNVKIYDENSIYVCEYKVISSYSLKEKRTLNSLDLTPYVHYVELSDNSIYVKEQDRKIHALEMENFKEQWIYEGRLIESELFISGNYLIFVSSKEDNTNEFVMLDRATGKEVKVIS</sequence>
<protein>
    <recommendedName>
        <fullName evidence="1">Pyrrolo-quinoline quinone repeat domain-containing protein</fullName>
    </recommendedName>
</protein>
<dbReference type="Gene3D" id="2.130.10.10">
    <property type="entry name" value="YVTN repeat-like/Quinoprotein amine dehydrogenase"/>
    <property type="match status" value="1"/>
</dbReference>
<dbReference type="HOGENOM" id="CLU_605063_0_0_9"/>